<dbReference type="AlphaFoldDB" id="A0A0L6VNS6"/>
<dbReference type="EMBL" id="LAVV01003121">
    <property type="protein sequence ID" value="KNZ62358.1"/>
    <property type="molecule type" value="Genomic_DNA"/>
</dbReference>
<gene>
    <name evidence="1" type="ORF">VP01_1280g1</name>
</gene>
<proteinExistence type="predicted"/>
<keyword evidence="2" id="KW-1185">Reference proteome</keyword>
<dbReference type="Proteomes" id="UP000037035">
    <property type="component" value="Unassembled WGS sequence"/>
</dbReference>
<evidence type="ECO:0000313" key="1">
    <source>
        <dbReference type="EMBL" id="KNZ62358.1"/>
    </source>
</evidence>
<name>A0A0L6VNS6_9BASI</name>
<reference evidence="1 2" key="1">
    <citation type="submission" date="2015-08" db="EMBL/GenBank/DDBJ databases">
        <title>Next Generation Sequencing and Analysis of the Genome of Puccinia sorghi L Schw, the Causal Agent of Maize Common Rust.</title>
        <authorList>
            <person name="Rochi L."/>
            <person name="Burguener G."/>
            <person name="Darino M."/>
            <person name="Turjanski A."/>
            <person name="Kreff E."/>
            <person name="Dieguez M.J."/>
            <person name="Sacco F."/>
        </authorList>
    </citation>
    <scope>NUCLEOTIDE SEQUENCE [LARGE SCALE GENOMIC DNA]</scope>
    <source>
        <strain evidence="1 2">RO10H11247</strain>
    </source>
</reference>
<organism evidence="1 2">
    <name type="scientific">Puccinia sorghi</name>
    <dbReference type="NCBI Taxonomy" id="27349"/>
    <lineage>
        <taxon>Eukaryota</taxon>
        <taxon>Fungi</taxon>
        <taxon>Dikarya</taxon>
        <taxon>Basidiomycota</taxon>
        <taxon>Pucciniomycotina</taxon>
        <taxon>Pucciniomycetes</taxon>
        <taxon>Pucciniales</taxon>
        <taxon>Pucciniaceae</taxon>
        <taxon>Puccinia</taxon>
    </lineage>
</organism>
<accession>A0A0L6VNS6</accession>
<sequence length="40" mass="4662">MQAAKRMSKEIDRRIGEPIRQTEVYKVVEDTTPKTTPTTR</sequence>
<protein>
    <submittedName>
        <fullName evidence="1">Uncharacterized protein</fullName>
    </submittedName>
</protein>
<evidence type="ECO:0000313" key="2">
    <source>
        <dbReference type="Proteomes" id="UP000037035"/>
    </source>
</evidence>
<dbReference type="VEuPathDB" id="FungiDB:VP01_1280g1"/>
<comment type="caution">
    <text evidence="1">The sequence shown here is derived from an EMBL/GenBank/DDBJ whole genome shotgun (WGS) entry which is preliminary data.</text>
</comment>